<dbReference type="Pfam" id="PF08495">
    <property type="entry name" value="FIST"/>
    <property type="match status" value="1"/>
</dbReference>
<dbReference type="SMART" id="SM01204">
    <property type="entry name" value="FIST_C"/>
    <property type="match status" value="1"/>
</dbReference>
<dbReference type="Pfam" id="PF10442">
    <property type="entry name" value="FIST_C"/>
    <property type="match status" value="1"/>
</dbReference>
<proteinExistence type="predicted"/>
<accession>A0A840S4F3</accession>
<evidence type="ECO:0000313" key="4">
    <source>
        <dbReference type="Proteomes" id="UP000554837"/>
    </source>
</evidence>
<comment type="caution">
    <text evidence="3">The sequence shown here is derived from an EMBL/GenBank/DDBJ whole genome shotgun (WGS) entry which is preliminary data.</text>
</comment>
<organism evidence="3 4">
    <name type="scientific">Inhella inkyongensis</name>
    <dbReference type="NCBI Taxonomy" id="392593"/>
    <lineage>
        <taxon>Bacteria</taxon>
        <taxon>Pseudomonadati</taxon>
        <taxon>Pseudomonadota</taxon>
        <taxon>Betaproteobacteria</taxon>
        <taxon>Burkholderiales</taxon>
        <taxon>Sphaerotilaceae</taxon>
        <taxon>Inhella</taxon>
    </lineage>
</organism>
<name>A0A840S4F3_9BURK</name>
<feature type="domain" description="FIST C-domain" evidence="2">
    <location>
        <begin position="209"/>
        <end position="351"/>
    </location>
</feature>
<dbReference type="AlphaFoldDB" id="A0A840S4F3"/>
<gene>
    <name evidence="3" type="ORF">HNQ51_000814</name>
</gene>
<evidence type="ECO:0000313" key="3">
    <source>
        <dbReference type="EMBL" id="MBB5203521.1"/>
    </source>
</evidence>
<dbReference type="RefSeq" id="WP_138857431.1">
    <property type="nucleotide sequence ID" value="NZ_CP040709.1"/>
</dbReference>
<protein>
    <recommendedName>
        <fullName evidence="5">Histidine kinase</fullName>
    </recommendedName>
</protein>
<keyword evidence="4" id="KW-1185">Reference proteome</keyword>
<evidence type="ECO:0000259" key="2">
    <source>
        <dbReference type="SMART" id="SM01204"/>
    </source>
</evidence>
<dbReference type="Proteomes" id="UP000554837">
    <property type="component" value="Unassembled WGS sequence"/>
</dbReference>
<evidence type="ECO:0008006" key="5">
    <source>
        <dbReference type="Google" id="ProtNLM"/>
    </source>
</evidence>
<dbReference type="InterPro" id="IPR013702">
    <property type="entry name" value="FIST_domain_N"/>
</dbReference>
<feature type="domain" description="FIST" evidence="1">
    <location>
        <begin position="22"/>
        <end position="208"/>
    </location>
</feature>
<reference evidence="3 4" key="1">
    <citation type="submission" date="2020-08" db="EMBL/GenBank/DDBJ databases">
        <title>Genomic Encyclopedia of Type Strains, Phase IV (KMG-IV): sequencing the most valuable type-strain genomes for metagenomic binning, comparative biology and taxonomic classification.</title>
        <authorList>
            <person name="Goeker M."/>
        </authorList>
    </citation>
    <scope>NUCLEOTIDE SEQUENCE [LARGE SCALE GENOMIC DNA]</scope>
    <source>
        <strain evidence="3 4">DSM 23958</strain>
    </source>
</reference>
<dbReference type="EMBL" id="JACHHO010000001">
    <property type="protein sequence ID" value="MBB5203521.1"/>
    <property type="molecule type" value="Genomic_DNA"/>
</dbReference>
<dbReference type="SMART" id="SM00897">
    <property type="entry name" value="FIST"/>
    <property type="match status" value="1"/>
</dbReference>
<evidence type="ECO:0000259" key="1">
    <source>
        <dbReference type="SMART" id="SM00897"/>
    </source>
</evidence>
<dbReference type="OrthoDB" id="378730at2"/>
<dbReference type="InterPro" id="IPR019494">
    <property type="entry name" value="FIST_C"/>
</dbReference>
<sequence>MRHLPMQASAINDCLDQWLLETPAMGVLALVAEPDRAHIPSLQAACGTRGVTLAGAVFPALIVGTGFTQHGVVLLRLPEAMPQALVGELDGPDADTRLLNAARELATTSDHLLLFFDGLLPRIASQVEMLQTQLPGAIDLAGANAGSETFAPTPCLFDAHQLIDRGALFLALPPGQHAALEHGFSEPERAIGGSVSEGNRIARINAAPAIDAYRDLALSQYGVELDRESFYRYGVHYPFGVIRGGDSLTVRIPVEVDLDGALHCIGEIPLDAGILLLRAPAANEGDCMGHLARKLEMGNGAWQRRPLLTFYCAGRRMHLGPGAEQELEILQNRIQAEIQLGALSLGEIGAIRPSDRAQFHNATLVCLPWPQAAP</sequence>